<dbReference type="InterPro" id="IPR022127">
    <property type="entry name" value="STIMATE/YPL162C"/>
</dbReference>
<dbReference type="InParanoid" id="I7M0Q8"/>
<feature type="transmembrane region" description="Helical" evidence="2">
    <location>
        <begin position="167"/>
        <end position="189"/>
    </location>
</feature>
<dbReference type="Pfam" id="PF12400">
    <property type="entry name" value="STIMATE"/>
    <property type="match status" value="1"/>
</dbReference>
<dbReference type="OMA" id="WPECEGL"/>
<evidence type="ECO:0000313" key="3">
    <source>
        <dbReference type="EMBL" id="EAR90760.3"/>
    </source>
</evidence>
<feature type="transmembrane region" description="Helical" evidence="2">
    <location>
        <begin position="119"/>
        <end position="137"/>
    </location>
</feature>
<evidence type="ECO:0000313" key="4">
    <source>
        <dbReference type="Proteomes" id="UP000009168"/>
    </source>
</evidence>
<dbReference type="STRING" id="312017.I7M0Q8"/>
<dbReference type="AlphaFoldDB" id="I7M0Q8"/>
<keyword evidence="2" id="KW-0812">Transmembrane</keyword>
<sequence>MPSLQRNVLLKHQFKYQAIPVNLMNIEINLERQQCELMGAFGVTVQVILGLLSFSILLLKQLNSSTKRSWRIWCMDTSKQAIGSFYIHTINVIISNYLTYTVHPQNQSVTACNWYLVNYLQDFILGNSMNFFVVYMIKKFNDKYKIPALQFGQYNSQQTIEDYYPQLLAWLILISINKIILMSNIFIFSKFFHEVGDSLLRNLKNYPKTQLILVVVVIPLIFNTISYWTTDSFLRSKDENQILSQQPYEKIQGQINQEGDDEEEEQETKFNSNQDLFNNGSSDELNSTQEIFSEDNLKFQQI</sequence>
<evidence type="ECO:0000256" key="2">
    <source>
        <dbReference type="SAM" id="Phobius"/>
    </source>
</evidence>
<proteinExistence type="predicted"/>
<gene>
    <name evidence="3" type="ORF">TTHERM_00709730</name>
</gene>
<dbReference type="HOGENOM" id="CLU_040321_2_0_1"/>
<dbReference type="OrthoDB" id="431202at2759"/>
<reference evidence="4" key="1">
    <citation type="journal article" date="2006" name="PLoS Biol.">
        <title>Macronuclear genome sequence of the ciliate Tetrahymena thermophila, a model eukaryote.</title>
        <authorList>
            <person name="Eisen J.A."/>
            <person name="Coyne R.S."/>
            <person name="Wu M."/>
            <person name="Wu D."/>
            <person name="Thiagarajan M."/>
            <person name="Wortman J.R."/>
            <person name="Badger J.H."/>
            <person name="Ren Q."/>
            <person name="Amedeo P."/>
            <person name="Jones K.M."/>
            <person name="Tallon L.J."/>
            <person name="Delcher A.L."/>
            <person name="Salzberg S.L."/>
            <person name="Silva J.C."/>
            <person name="Haas B.J."/>
            <person name="Majoros W.H."/>
            <person name="Farzad M."/>
            <person name="Carlton J.M."/>
            <person name="Smith R.K. Jr."/>
            <person name="Garg J."/>
            <person name="Pearlman R.E."/>
            <person name="Karrer K.M."/>
            <person name="Sun L."/>
            <person name="Manning G."/>
            <person name="Elde N.C."/>
            <person name="Turkewitz A.P."/>
            <person name="Asai D.J."/>
            <person name="Wilkes D.E."/>
            <person name="Wang Y."/>
            <person name="Cai H."/>
            <person name="Collins K."/>
            <person name="Stewart B.A."/>
            <person name="Lee S.R."/>
            <person name="Wilamowska K."/>
            <person name="Weinberg Z."/>
            <person name="Ruzzo W.L."/>
            <person name="Wloga D."/>
            <person name="Gaertig J."/>
            <person name="Frankel J."/>
            <person name="Tsao C.-C."/>
            <person name="Gorovsky M.A."/>
            <person name="Keeling P.J."/>
            <person name="Waller R.F."/>
            <person name="Patron N.J."/>
            <person name="Cherry J.M."/>
            <person name="Stover N.A."/>
            <person name="Krieger C.J."/>
            <person name="del Toro C."/>
            <person name="Ryder H.F."/>
            <person name="Williamson S.C."/>
            <person name="Barbeau R.A."/>
            <person name="Hamilton E.P."/>
            <person name="Orias E."/>
        </authorList>
    </citation>
    <scope>NUCLEOTIDE SEQUENCE [LARGE SCALE GENOMIC DNA]</scope>
    <source>
        <strain evidence="4">SB210</strain>
    </source>
</reference>
<feature type="transmembrane region" description="Helical" evidence="2">
    <location>
        <begin position="80"/>
        <end position="99"/>
    </location>
</feature>
<dbReference type="KEGG" id="tet:TTHERM_00709730"/>
<organism evidence="3 4">
    <name type="scientific">Tetrahymena thermophila (strain SB210)</name>
    <dbReference type="NCBI Taxonomy" id="312017"/>
    <lineage>
        <taxon>Eukaryota</taxon>
        <taxon>Sar</taxon>
        <taxon>Alveolata</taxon>
        <taxon>Ciliophora</taxon>
        <taxon>Intramacronucleata</taxon>
        <taxon>Oligohymenophorea</taxon>
        <taxon>Hymenostomatida</taxon>
        <taxon>Tetrahymenina</taxon>
        <taxon>Tetrahymenidae</taxon>
        <taxon>Tetrahymena</taxon>
    </lineage>
</organism>
<feature type="transmembrane region" description="Helical" evidence="2">
    <location>
        <begin position="209"/>
        <end position="228"/>
    </location>
</feature>
<dbReference type="eggNOG" id="ENOG502S1HE">
    <property type="taxonomic scope" value="Eukaryota"/>
</dbReference>
<dbReference type="PANTHER" id="PTHR31735:SF1">
    <property type="entry name" value="VACUOLAR MEMBRANE PROTEIN YPL162C"/>
    <property type="match status" value="1"/>
</dbReference>
<dbReference type="EMBL" id="GG662794">
    <property type="protein sequence ID" value="EAR90760.3"/>
    <property type="molecule type" value="Genomic_DNA"/>
</dbReference>
<dbReference type="GO" id="GO:0016020">
    <property type="term" value="C:membrane"/>
    <property type="evidence" value="ECO:0007669"/>
    <property type="project" value="TreeGrafter"/>
</dbReference>
<dbReference type="Proteomes" id="UP000009168">
    <property type="component" value="Unassembled WGS sequence"/>
</dbReference>
<dbReference type="GeneID" id="7837089"/>
<feature type="transmembrane region" description="Helical" evidence="2">
    <location>
        <begin position="37"/>
        <end position="59"/>
    </location>
</feature>
<name>I7M0Q8_TETTS</name>
<evidence type="ECO:0000256" key="1">
    <source>
        <dbReference type="SAM" id="MobiDB-lite"/>
    </source>
</evidence>
<protein>
    <submittedName>
        <fullName evidence="3">Vaculolar membrane protein</fullName>
    </submittedName>
</protein>
<feature type="region of interest" description="Disordered" evidence="1">
    <location>
        <begin position="254"/>
        <end position="292"/>
    </location>
</feature>
<dbReference type="PANTHER" id="PTHR31735">
    <property type="entry name" value="VACUOLAR MEMBRANE PROTEIN YPL162C"/>
    <property type="match status" value="1"/>
</dbReference>
<dbReference type="RefSeq" id="XP_001011005.3">
    <property type="nucleotide sequence ID" value="XM_001011005.3"/>
</dbReference>
<feature type="compositionally biased region" description="Polar residues" evidence="1">
    <location>
        <begin position="269"/>
        <end position="291"/>
    </location>
</feature>
<keyword evidence="2" id="KW-1133">Transmembrane helix</keyword>
<keyword evidence="4" id="KW-1185">Reference proteome</keyword>
<keyword evidence="2" id="KW-0472">Membrane</keyword>
<accession>I7M0Q8</accession>